<reference evidence="1 2" key="1">
    <citation type="submission" date="2018-04" db="EMBL/GenBank/DDBJ databases">
        <title>The genome of golden apple snail Pomacea canaliculata provides insight into stress tolerance and invasive adaptation.</title>
        <authorList>
            <person name="Liu C."/>
            <person name="Liu B."/>
            <person name="Ren Y."/>
            <person name="Zhang Y."/>
            <person name="Wang H."/>
            <person name="Li S."/>
            <person name="Jiang F."/>
            <person name="Yin L."/>
            <person name="Zhang G."/>
            <person name="Qian W."/>
            <person name="Fan W."/>
        </authorList>
    </citation>
    <scope>NUCLEOTIDE SEQUENCE [LARGE SCALE GENOMIC DNA]</scope>
    <source>
        <strain evidence="1">SZHN2017</strain>
        <tissue evidence="1">Muscle</tissue>
    </source>
</reference>
<dbReference type="AlphaFoldDB" id="A0A2T7NN92"/>
<proteinExistence type="predicted"/>
<gene>
    <name evidence="1" type="ORF">C0Q70_18442</name>
</gene>
<sequence>MITKYRRVLTYTERGVSDHTDGPPVTRLFHRGQGHSGDFPVDCVTCGREVASFLHSLRVGVTGSSTTTSTTLTSIISGTTPPCLQWRDVLVLYYRDVSDQWGMVTGLQEAGIPVQVMKDEDIEDVATARSDVVWVTGGHQVRGLERKVVVWVGNPKGHFYNSQYVSQYTTSARLDIMSRCTSQLVIVSPRHLSLEAD</sequence>
<comment type="caution">
    <text evidence="1">The sequence shown here is derived from an EMBL/GenBank/DDBJ whole genome shotgun (WGS) entry which is preliminary data.</text>
</comment>
<evidence type="ECO:0000313" key="1">
    <source>
        <dbReference type="EMBL" id="PVD22622.1"/>
    </source>
</evidence>
<organism evidence="1 2">
    <name type="scientific">Pomacea canaliculata</name>
    <name type="common">Golden apple snail</name>
    <dbReference type="NCBI Taxonomy" id="400727"/>
    <lineage>
        <taxon>Eukaryota</taxon>
        <taxon>Metazoa</taxon>
        <taxon>Spiralia</taxon>
        <taxon>Lophotrochozoa</taxon>
        <taxon>Mollusca</taxon>
        <taxon>Gastropoda</taxon>
        <taxon>Caenogastropoda</taxon>
        <taxon>Architaenioglossa</taxon>
        <taxon>Ampullarioidea</taxon>
        <taxon>Ampullariidae</taxon>
        <taxon>Pomacea</taxon>
    </lineage>
</organism>
<name>A0A2T7NN92_POMCA</name>
<protein>
    <submittedName>
        <fullName evidence="1">Uncharacterized protein</fullName>
    </submittedName>
</protein>
<dbReference type="InterPro" id="IPR027417">
    <property type="entry name" value="P-loop_NTPase"/>
</dbReference>
<keyword evidence="2" id="KW-1185">Reference proteome</keyword>
<dbReference type="EMBL" id="PZQS01000011">
    <property type="protein sequence ID" value="PVD22622.1"/>
    <property type="molecule type" value="Genomic_DNA"/>
</dbReference>
<dbReference type="Gene3D" id="3.40.50.300">
    <property type="entry name" value="P-loop containing nucleotide triphosphate hydrolases"/>
    <property type="match status" value="1"/>
</dbReference>
<accession>A0A2T7NN92</accession>
<evidence type="ECO:0000313" key="2">
    <source>
        <dbReference type="Proteomes" id="UP000245119"/>
    </source>
</evidence>
<dbReference type="Proteomes" id="UP000245119">
    <property type="component" value="Linkage Group LG11"/>
</dbReference>